<evidence type="ECO:0000256" key="2">
    <source>
        <dbReference type="ARBA" id="ARBA00022737"/>
    </source>
</evidence>
<dbReference type="Pfam" id="PF00096">
    <property type="entry name" value="zf-C2H2"/>
    <property type="match status" value="1"/>
</dbReference>
<dbReference type="Pfam" id="PF13894">
    <property type="entry name" value="zf-C2H2_4"/>
    <property type="match status" value="1"/>
</dbReference>
<dbReference type="GO" id="GO:0008757">
    <property type="term" value="F:S-adenosylmethionine-dependent methyltransferase activity"/>
    <property type="evidence" value="ECO:0007669"/>
    <property type="project" value="UniProtKB-ARBA"/>
</dbReference>
<evidence type="ECO:0000256" key="3">
    <source>
        <dbReference type="ARBA" id="ARBA00022771"/>
    </source>
</evidence>
<evidence type="ECO:0000256" key="1">
    <source>
        <dbReference type="ARBA" id="ARBA00022723"/>
    </source>
</evidence>
<dbReference type="PROSITE" id="PS50280">
    <property type="entry name" value="SET"/>
    <property type="match status" value="1"/>
</dbReference>
<feature type="domain" description="C2H2-type" evidence="7">
    <location>
        <begin position="932"/>
        <end position="959"/>
    </location>
</feature>
<dbReference type="InterPro" id="IPR046341">
    <property type="entry name" value="SET_dom_sf"/>
</dbReference>
<feature type="compositionally biased region" description="Basic residues" evidence="6">
    <location>
        <begin position="675"/>
        <end position="685"/>
    </location>
</feature>
<keyword evidence="3 5" id="KW-0863">Zinc-finger</keyword>
<feature type="region of interest" description="Disordered" evidence="6">
    <location>
        <begin position="134"/>
        <end position="181"/>
    </location>
</feature>
<evidence type="ECO:0000256" key="5">
    <source>
        <dbReference type="PROSITE-ProRule" id="PRU00042"/>
    </source>
</evidence>
<dbReference type="PANTHER" id="PTHR24379:SF121">
    <property type="entry name" value="C2H2-TYPE DOMAIN-CONTAINING PROTEIN"/>
    <property type="match status" value="1"/>
</dbReference>
<dbReference type="AlphaFoldDB" id="A0AAD8ED05"/>
<reference evidence="9" key="1">
    <citation type="journal article" date="2023" name="IScience">
        <title>Live-bearing cockroach genome reveals convergent evolutionary mechanisms linked to viviparity in insects and beyond.</title>
        <authorList>
            <person name="Fouks B."/>
            <person name="Harrison M.C."/>
            <person name="Mikhailova A.A."/>
            <person name="Marchal E."/>
            <person name="English S."/>
            <person name="Carruthers M."/>
            <person name="Jennings E.C."/>
            <person name="Chiamaka E.L."/>
            <person name="Frigard R.A."/>
            <person name="Pippel M."/>
            <person name="Attardo G.M."/>
            <person name="Benoit J.B."/>
            <person name="Bornberg-Bauer E."/>
            <person name="Tobe S.S."/>
        </authorList>
    </citation>
    <scope>NUCLEOTIDE SEQUENCE</scope>
    <source>
        <strain evidence="9">Stay&amp;Tobe</strain>
    </source>
</reference>
<dbReference type="Gene3D" id="3.30.160.60">
    <property type="entry name" value="Classic Zinc Finger"/>
    <property type="match status" value="7"/>
</dbReference>
<keyword evidence="4" id="KW-0862">Zinc</keyword>
<dbReference type="GO" id="GO:0008170">
    <property type="term" value="F:N-methyltransferase activity"/>
    <property type="evidence" value="ECO:0007669"/>
    <property type="project" value="UniProtKB-ARBA"/>
</dbReference>
<feature type="domain" description="C2H2-type" evidence="7">
    <location>
        <begin position="873"/>
        <end position="900"/>
    </location>
</feature>
<dbReference type="InterPro" id="IPR001214">
    <property type="entry name" value="SET_dom"/>
</dbReference>
<dbReference type="EMBL" id="JASPKZ010007286">
    <property type="protein sequence ID" value="KAJ9585314.1"/>
    <property type="molecule type" value="Genomic_DNA"/>
</dbReference>
<evidence type="ECO:0000313" key="9">
    <source>
        <dbReference type="EMBL" id="KAJ9585314.1"/>
    </source>
</evidence>
<dbReference type="GO" id="GO:0008276">
    <property type="term" value="F:protein methyltransferase activity"/>
    <property type="evidence" value="ECO:0007669"/>
    <property type="project" value="UniProtKB-ARBA"/>
</dbReference>
<dbReference type="SUPFAM" id="SSF57667">
    <property type="entry name" value="beta-beta-alpha zinc fingers"/>
    <property type="match status" value="5"/>
</dbReference>
<feature type="region of interest" description="Disordered" evidence="6">
    <location>
        <begin position="1"/>
        <end position="42"/>
    </location>
</feature>
<keyword evidence="1" id="KW-0479">Metal-binding</keyword>
<dbReference type="Proteomes" id="UP001233999">
    <property type="component" value="Unassembled WGS sequence"/>
</dbReference>
<dbReference type="Pfam" id="PF21549">
    <property type="entry name" value="PRDM2_PR"/>
    <property type="match status" value="1"/>
</dbReference>
<dbReference type="Gene3D" id="2.170.270.10">
    <property type="entry name" value="SET domain"/>
    <property type="match status" value="1"/>
</dbReference>
<evidence type="ECO:0000259" key="8">
    <source>
        <dbReference type="PROSITE" id="PS50280"/>
    </source>
</evidence>
<dbReference type="Pfam" id="PF13912">
    <property type="entry name" value="zf-C2H2_6"/>
    <property type="match status" value="1"/>
</dbReference>
<protein>
    <recommendedName>
        <fullName evidence="11">PR domain zinc finger protein 4</fullName>
    </recommendedName>
</protein>
<name>A0AAD8ED05_DIPPU</name>
<feature type="domain" description="C2H2-type" evidence="7">
    <location>
        <begin position="789"/>
        <end position="816"/>
    </location>
</feature>
<evidence type="ECO:0000256" key="6">
    <source>
        <dbReference type="SAM" id="MobiDB-lite"/>
    </source>
</evidence>
<feature type="domain" description="C2H2-type" evidence="7">
    <location>
        <begin position="903"/>
        <end position="930"/>
    </location>
</feature>
<feature type="compositionally biased region" description="Low complexity" evidence="6">
    <location>
        <begin position="135"/>
        <end position="154"/>
    </location>
</feature>
<dbReference type="FunFam" id="3.30.160.60:FF:000100">
    <property type="entry name" value="Zinc finger 45-like"/>
    <property type="match status" value="1"/>
</dbReference>
<feature type="domain" description="C2H2-type" evidence="7">
    <location>
        <begin position="737"/>
        <end position="768"/>
    </location>
</feature>
<feature type="region of interest" description="Disordered" evidence="6">
    <location>
        <begin position="296"/>
        <end position="315"/>
    </location>
</feature>
<feature type="domain" description="SET" evidence="8">
    <location>
        <begin position="490"/>
        <end position="611"/>
    </location>
</feature>
<dbReference type="InterPro" id="IPR036236">
    <property type="entry name" value="Znf_C2H2_sf"/>
</dbReference>
<dbReference type="PROSITE" id="PS00028">
    <property type="entry name" value="ZINC_FINGER_C2H2_1"/>
    <property type="match status" value="8"/>
</dbReference>
<sequence length="1016" mass="112679">MERTDPQGPPGDVENDDGITGTALSTNHTEPELDWSPVTSSQLESSVRKVAASTSRLLFLTVEYVEEPTGEFGRSAFSSFEPGAPFSPQPSSSLSEFEHRVSPLDPNMSSAARYSPVYAITGTNSSALAVVTGEAPSAGGTSTSSNPSSPFPSSQVASPIINSSPANALPPSPSSANPYIDTTQSHAASVGHSFVNPTSPLHILPDTPTSTADGLLRQVVTGSTFFRTAAASSASAGILGATPPHSPLQPPLTPTDNYVVSSSTGPLVDSVPVTSADFTSSSDVAVAVAVTTSPGESGLHQRAYDPATNSSDGNDISKFVKSTPDGNVIEGDSNEYPLVGGTTDETEHYHSISGTIKTEGALTQARLVMWNKLNFMTSFTKQSNEFQLNLPCLVIEEDHATLPMDVTLNVTTEQQRDLIEAELLGTQVNGAIESQVRRLECKVDTKSFWCEECCNSYDSGCPQHRVQTICDKPVPSRAWATLPASYLAINKVGTSSSGCPVYGVFARKTIPKRTQFGPIEGVLVKADDSQHDIHVISCGQETQLELLVESETGSMLKLDTTCENSSNWMRFVRSAETLKEQNLILSQQGHSLYFTTTRVIHPRQELQVWYSLPYANKRGLSLLQSDTTEKRAIEEIERWWPCFECNEKFLSSEELQKHLNIHDSERGEDGDLVKTKKKSGRTFRRKSLSHFSHKKYKSDSEKRGESHPYQCHTCHRVFPRNYSLKRHLLLHIAEKKYKCDHCGHQFSHIHNRDRHIRKHHKNHINDNSMKLSMNSVLKKKPSGLVNNEWLCSHCSLTFTSASVLNLHTLAHAADNLEESETITGLPSDFHSCPQCTQEFPSKKELIEHVSAHGKLTPPQLRTRLRSVNPAKPWKCELCYKSFATEDRLQRHMLVHGAEESKPLQCDICYKRFLNNSALACHIKIHTDEKKIFECPICKAVFDQVLALKEHVHIHSENGLFTCPQCNKVFQVFDEYSLIRKHIRAFHSDRKHTCSYCSKLFPTLDKLRMHMLSFFSR</sequence>
<feature type="domain" description="C2H2-type" evidence="7">
    <location>
        <begin position="709"/>
        <end position="736"/>
    </location>
</feature>
<dbReference type="SMART" id="SM00355">
    <property type="entry name" value="ZnF_C2H2"/>
    <property type="match status" value="10"/>
</dbReference>
<feature type="non-terminal residue" evidence="9">
    <location>
        <position position="1016"/>
    </location>
</feature>
<proteinExistence type="predicted"/>
<evidence type="ECO:0008006" key="11">
    <source>
        <dbReference type="Google" id="ProtNLM"/>
    </source>
</evidence>
<comment type="caution">
    <text evidence="9">The sequence shown here is derived from an EMBL/GenBank/DDBJ whole genome shotgun (WGS) entry which is preliminary data.</text>
</comment>
<organism evidence="9 10">
    <name type="scientific">Diploptera punctata</name>
    <name type="common">Pacific beetle cockroach</name>
    <dbReference type="NCBI Taxonomy" id="6984"/>
    <lineage>
        <taxon>Eukaryota</taxon>
        <taxon>Metazoa</taxon>
        <taxon>Ecdysozoa</taxon>
        <taxon>Arthropoda</taxon>
        <taxon>Hexapoda</taxon>
        <taxon>Insecta</taxon>
        <taxon>Pterygota</taxon>
        <taxon>Neoptera</taxon>
        <taxon>Polyneoptera</taxon>
        <taxon>Dictyoptera</taxon>
        <taxon>Blattodea</taxon>
        <taxon>Blaberoidea</taxon>
        <taxon>Blaberidae</taxon>
        <taxon>Diplopterinae</taxon>
        <taxon>Diploptera</taxon>
    </lineage>
</organism>
<evidence type="ECO:0000256" key="4">
    <source>
        <dbReference type="ARBA" id="ARBA00022833"/>
    </source>
</evidence>
<dbReference type="GO" id="GO:0008270">
    <property type="term" value="F:zinc ion binding"/>
    <property type="evidence" value="ECO:0007669"/>
    <property type="project" value="UniProtKB-KW"/>
</dbReference>
<gene>
    <name evidence="9" type="ORF">L9F63_002899</name>
</gene>
<dbReference type="PANTHER" id="PTHR24379">
    <property type="entry name" value="KRAB AND ZINC FINGER DOMAIN-CONTAINING"/>
    <property type="match status" value="1"/>
</dbReference>
<dbReference type="PROSITE" id="PS50157">
    <property type="entry name" value="ZINC_FINGER_C2H2_2"/>
    <property type="match status" value="8"/>
</dbReference>
<evidence type="ECO:0000259" key="7">
    <source>
        <dbReference type="PROSITE" id="PS50157"/>
    </source>
</evidence>
<feature type="domain" description="C2H2-type" evidence="7">
    <location>
        <begin position="830"/>
        <end position="857"/>
    </location>
</feature>
<dbReference type="InterPro" id="IPR013087">
    <property type="entry name" value="Znf_C2H2_type"/>
</dbReference>
<feature type="compositionally biased region" description="Basic and acidic residues" evidence="6">
    <location>
        <begin position="665"/>
        <end position="674"/>
    </location>
</feature>
<feature type="domain" description="C2H2-type" evidence="7">
    <location>
        <begin position="640"/>
        <end position="667"/>
    </location>
</feature>
<feature type="region of interest" description="Disordered" evidence="6">
    <location>
        <begin position="665"/>
        <end position="685"/>
    </location>
</feature>
<reference evidence="9" key="2">
    <citation type="submission" date="2023-05" db="EMBL/GenBank/DDBJ databases">
        <authorList>
            <person name="Fouks B."/>
        </authorList>
    </citation>
    <scope>NUCLEOTIDE SEQUENCE</scope>
    <source>
        <strain evidence="9">Stay&amp;Tobe</strain>
        <tissue evidence="9">Testes</tissue>
    </source>
</reference>
<accession>A0AAD8ED05</accession>
<keyword evidence="2" id="KW-0677">Repeat</keyword>
<evidence type="ECO:0000313" key="10">
    <source>
        <dbReference type="Proteomes" id="UP001233999"/>
    </source>
</evidence>
<keyword evidence="10" id="KW-1185">Reference proteome</keyword>